<evidence type="ECO:0000313" key="1">
    <source>
        <dbReference type="EMBL" id="KAH7942531.1"/>
    </source>
</evidence>
<sequence>MVLLDVQSAFDGLPHLVVMRALDALGVSGRMRHFVRAFLSDRSFRVRVGNAQSSPQPVTAGVPQGSVLSLFLFNEALARLPSTIPKGRHLPVHCSLYADDIALWTSGPRRNLAAVRTCLQEALDASVGHLASVGFSVSPAKTKALLVLVGPDRPPDGALPVSS</sequence>
<comment type="caution">
    <text evidence="1">The sequence shown here is derived from an EMBL/GenBank/DDBJ whole genome shotgun (WGS) entry which is preliminary data.</text>
</comment>
<accession>A0ACB8CIN3</accession>
<name>A0ACB8CIN3_DERSI</name>
<protein>
    <submittedName>
        <fullName evidence="1">Uncharacterized protein</fullName>
    </submittedName>
</protein>
<dbReference type="Proteomes" id="UP000821865">
    <property type="component" value="Chromosome 7"/>
</dbReference>
<evidence type="ECO:0000313" key="2">
    <source>
        <dbReference type="Proteomes" id="UP000821865"/>
    </source>
</evidence>
<proteinExistence type="predicted"/>
<gene>
    <name evidence="1" type="ORF">HPB49_024999</name>
</gene>
<dbReference type="EMBL" id="CM023476">
    <property type="protein sequence ID" value="KAH7942531.1"/>
    <property type="molecule type" value="Genomic_DNA"/>
</dbReference>
<reference evidence="1" key="1">
    <citation type="submission" date="2020-05" db="EMBL/GenBank/DDBJ databases">
        <title>Large-scale comparative analyses of tick genomes elucidate their genetic diversity and vector capacities.</title>
        <authorList>
            <person name="Jia N."/>
            <person name="Wang J."/>
            <person name="Shi W."/>
            <person name="Du L."/>
            <person name="Sun Y."/>
            <person name="Zhan W."/>
            <person name="Jiang J."/>
            <person name="Wang Q."/>
            <person name="Zhang B."/>
            <person name="Ji P."/>
            <person name="Sakyi L.B."/>
            <person name="Cui X."/>
            <person name="Yuan T."/>
            <person name="Jiang B."/>
            <person name="Yang W."/>
            <person name="Lam T.T.-Y."/>
            <person name="Chang Q."/>
            <person name="Ding S."/>
            <person name="Wang X."/>
            <person name="Zhu J."/>
            <person name="Ruan X."/>
            <person name="Zhao L."/>
            <person name="Wei J."/>
            <person name="Que T."/>
            <person name="Du C."/>
            <person name="Cheng J."/>
            <person name="Dai P."/>
            <person name="Han X."/>
            <person name="Huang E."/>
            <person name="Gao Y."/>
            <person name="Liu J."/>
            <person name="Shao H."/>
            <person name="Ye R."/>
            <person name="Li L."/>
            <person name="Wei W."/>
            <person name="Wang X."/>
            <person name="Wang C."/>
            <person name="Yang T."/>
            <person name="Huo Q."/>
            <person name="Li W."/>
            <person name="Guo W."/>
            <person name="Chen H."/>
            <person name="Zhou L."/>
            <person name="Ni X."/>
            <person name="Tian J."/>
            <person name="Zhou Y."/>
            <person name="Sheng Y."/>
            <person name="Liu T."/>
            <person name="Pan Y."/>
            <person name="Xia L."/>
            <person name="Li J."/>
            <person name="Zhao F."/>
            <person name="Cao W."/>
        </authorList>
    </citation>
    <scope>NUCLEOTIDE SEQUENCE</scope>
    <source>
        <strain evidence="1">Dsil-2018</strain>
    </source>
</reference>
<keyword evidence="2" id="KW-1185">Reference proteome</keyword>
<organism evidence="1 2">
    <name type="scientific">Dermacentor silvarum</name>
    <name type="common">Tick</name>
    <dbReference type="NCBI Taxonomy" id="543639"/>
    <lineage>
        <taxon>Eukaryota</taxon>
        <taxon>Metazoa</taxon>
        <taxon>Ecdysozoa</taxon>
        <taxon>Arthropoda</taxon>
        <taxon>Chelicerata</taxon>
        <taxon>Arachnida</taxon>
        <taxon>Acari</taxon>
        <taxon>Parasitiformes</taxon>
        <taxon>Ixodida</taxon>
        <taxon>Ixodoidea</taxon>
        <taxon>Ixodidae</taxon>
        <taxon>Rhipicephalinae</taxon>
        <taxon>Dermacentor</taxon>
    </lineage>
</organism>